<dbReference type="SUPFAM" id="SSF51126">
    <property type="entry name" value="Pectin lyase-like"/>
    <property type="match status" value="2"/>
</dbReference>
<dbReference type="InterPro" id="IPR006626">
    <property type="entry name" value="PbH1"/>
</dbReference>
<gene>
    <name evidence="3" type="ORF">MBCUT_13340</name>
</gene>
<dbReference type="InterPro" id="IPR013783">
    <property type="entry name" value="Ig-like_fold"/>
</dbReference>
<protein>
    <submittedName>
        <fullName evidence="3">Bacterial Ig-like domain protein</fullName>
    </submittedName>
</protein>
<organism evidence="3 4">
    <name type="scientific">Methanobrevibacter cuticularis</name>
    <dbReference type="NCBI Taxonomy" id="47311"/>
    <lineage>
        <taxon>Archaea</taxon>
        <taxon>Methanobacteriati</taxon>
        <taxon>Methanobacteriota</taxon>
        <taxon>Methanomada group</taxon>
        <taxon>Methanobacteria</taxon>
        <taxon>Methanobacteriales</taxon>
        <taxon>Methanobacteriaceae</taxon>
        <taxon>Methanobrevibacter</taxon>
    </lineage>
</organism>
<dbReference type="Pfam" id="PF07705">
    <property type="entry name" value="CARDB"/>
    <property type="match status" value="1"/>
</dbReference>
<dbReference type="EMBL" id="LWMW01000109">
    <property type="protein sequence ID" value="KZX15723.1"/>
    <property type="molecule type" value="Genomic_DNA"/>
</dbReference>
<sequence>MKLNKKIIVLLIVLLFLAVGSVSAANDTNTSKEISINDNNYDTYFDSDGKLKDSTDFVEGDTLYINGSLTNKKLKLDKKTVIDGKNTGKIINSTIVLGADASGSTLKGLTFDITDKNAINLTNGASYINIHNNIINIRGTDALSGYDSLYGIFATGETSYNNITNNNITMSGKAPYNYAISVGIDWMSPNPNNYLIANNRINADVDNYIAGIQSESLVNATIRNNNINLNSKGLVYGIIITDMFLYDFNVGDWEIRNLIPSRGINIIENTINGNGNIVYLIELYQVGNQEYYYESAENVEDYDGPVTTVIENNILSGKGTSIYGIAAIASKYINITGNNINVLGGNYSSITNNSDIIGVGNNPIALWGDSNGVSQYINITNNKFQTNNGVIIGYTFDNPNLAPKNVTYLDNLQTFVIDDDSYSNFFDENGNFLAYINVTATDSVRLGNLSRKKLIIDRKLNISSFDENSKFSFSQLIIDGEDASGTTIKGLNALSNSSIFIIRGSHDTIIENNIINITSNSVEGAYETINAVSIESNNNKLINNNIIIQGIHPSGWYYGISISGENNLISGNNIKITSNNCAEGLYLTHVINNTVSNNTINLIAKNFAYGILVGDSYSASFGNISENNRILNNKINAKASMIYLLRSDFAINTTFKNNTLYGEGDAVYGYAGTSSQNDTIEGNTITISGIDVNKTPENYDTAGSGHAGIFTKDSFSLTIKNNKIISTYKKGGDYGIRIINSTQGSKNIIENNYISSDNGKKLGTKAISTDGSSDVIARNTPIGTSISITTKTIYKGKNAVITATLKDANGKLLANKKVTLTINGKKYSKNTNSKGVATFTISSLNVGKTTAKIAYSGSTEFASSSNSAIQTVKGIADLVIKKVKKSRNVYKIIITNKGSAKSTATKLKVYYKKNKYKIVKVKRISAGKSLTVKVRFFKNLANKKYTKVAYVNYNKKALESSYKNNKKAFKI</sequence>
<evidence type="ECO:0000256" key="1">
    <source>
        <dbReference type="ARBA" id="ARBA00010116"/>
    </source>
</evidence>
<dbReference type="Proteomes" id="UP000077275">
    <property type="component" value="Unassembled WGS sequence"/>
</dbReference>
<dbReference type="InterPro" id="IPR011050">
    <property type="entry name" value="Pectin_lyase_fold/virulence"/>
</dbReference>
<dbReference type="SUPFAM" id="SSF49373">
    <property type="entry name" value="Invasin/intimin cell-adhesion fragments"/>
    <property type="match status" value="1"/>
</dbReference>
<accession>A0A166DLH6</accession>
<dbReference type="PATRIC" id="fig|47311.3.peg.1459"/>
<dbReference type="RefSeq" id="WP_067259909.1">
    <property type="nucleotide sequence ID" value="NZ_LWMW01000109.1"/>
</dbReference>
<comment type="similarity">
    <text evidence="1">Belongs to the intimin/invasin family.</text>
</comment>
<dbReference type="InterPro" id="IPR011635">
    <property type="entry name" value="CARDB"/>
</dbReference>
<dbReference type="InterPro" id="IPR003344">
    <property type="entry name" value="Big_1_dom"/>
</dbReference>
<dbReference type="Gene3D" id="2.160.20.10">
    <property type="entry name" value="Single-stranded right-handed beta-helix, Pectin lyase-like"/>
    <property type="match status" value="2"/>
</dbReference>
<evidence type="ECO:0000259" key="2">
    <source>
        <dbReference type="PROSITE" id="PS51127"/>
    </source>
</evidence>
<evidence type="ECO:0000313" key="4">
    <source>
        <dbReference type="Proteomes" id="UP000077275"/>
    </source>
</evidence>
<dbReference type="PROSITE" id="PS51127">
    <property type="entry name" value="BIG1"/>
    <property type="match status" value="1"/>
</dbReference>
<reference evidence="3 4" key="1">
    <citation type="submission" date="2016-04" db="EMBL/GenBank/DDBJ databases">
        <title>Genome sequence of Methanobrevibacter cuticularis DSM 11139.</title>
        <authorList>
            <person name="Poehlein A."/>
            <person name="Seedorf H."/>
            <person name="Daniel R."/>
        </authorList>
    </citation>
    <scope>NUCLEOTIDE SEQUENCE [LARGE SCALE GENOMIC DNA]</scope>
    <source>
        <strain evidence="3 4">DSM 11139</strain>
    </source>
</reference>
<feature type="domain" description="Big-1" evidence="2">
    <location>
        <begin position="783"/>
        <end position="872"/>
    </location>
</feature>
<proteinExistence type="inferred from homology"/>
<dbReference type="OrthoDB" id="78503at2157"/>
<dbReference type="InterPro" id="IPR012334">
    <property type="entry name" value="Pectin_lyas_fold"/>
</dbReference>
<keyword evidence="4" id="KW-1185">Reference proteome</keyword>
<name>A0A166DLH6_9EURY</name>
<dbReference type="AlphaFoldDB" id="A0A166DLH6"/>
<dbReference type="Gene3D" id="2.60.40.10">
    <property type="entry name" value="Immunoglobulins"/>
    <property type="match status" value="2"/>
</dbReference>
<comment type="caution">
    <text evidence="3">The sequence shown here is derived from an EMBL/GenBank/DDBJ whole genome shotgun (WGS) entry which is preliminary data.</text>
</comment>
<dbReference type="InterPro" id="IPR008964">
    <property type="entry name" value="Invasin/intimin_cell_adhesion"/>
</dbReference>
<dbReference type="SMART" id="SM00710">
    <property type="entry name" value="PbH1"/>
    <property type="match status" value="11"/>
</dbReference>
<evidence type="ECO:0000313" key="3">
    <source>
        <dbReference type="EMBL" id="KZX15723.1"/>
    </source>
</evidence>